<keyword evidence="3" id="KW-1185">Reference proteome</keyword>
<dbReference type="PROSITE" id="PS51746">
    <property type="entry name" value="PPM_2"/>
    <property type="match status" value="1"/>
</dbReference>
<evidence type="ECO:0000259" key="1">
    <source>
        <dbReference type="PROSITE" id="PS51746"/>
    </source>
</evidence>
<dbReference type="Gene3D" id="3.60.40.10">
    <property type="entry name" value="PPM-type phosphatase domain"/>
    <property type="match status" value="1"/>
</dbReference>
<dbReference type="Proteomes" id="UP000195787">
    <property type="component" value="Unassembled WGS sequence"/>
</dbReference>
<dbReference type="AlphaFoldDB" id="A0A1R4FAF3"/>
<dbReference type="OrthoDB" id="9801841at2"/>
<dbReference type="PANTHER" id="PTHR47992">
    <property type="entry name" value="PROTEIN PHOSPHATASE"/>
    <property type="match status" value="1"/>
</dbReference>
<dbReference type="CDD" id="cd00143">
    <property type="entry name" value="PP2Cc"/>
    <property type="match status" value="1"/>
</dbReference>
<dbReference type="RefSeq" id="WP_086991133.1">
    <property type="nucleotide sequence ID" value="NZ_FUHU01000020.1"/>
</dbReference>
<protein>
    <submittedName>
        <fullName evidence="2">Protein serine/threonine phosphatase PrpC, regulation of stationary phase</fullName>
    </submittedName>
</protein>
<accession>A0A1R4FAF3</accession>
<dbReference type="InterPro" id="IPR015655">
    <property type="entry name" value="PP2C"/>
</dbReference>
<proteinExistence type="predicted"/>
<dbReference type="SMART" id="SM00331">
    <property type="entry name" value="PP2C_SIG"/>
    <property type="match status" value="1"/>
</dbReference>
<name>A0A1R4FAF3_9MICO</name>
<dbReference type="InterPro" id="IPR001932">
    <property type="entry name" value="PPM-type_phosphatase-like_dom"/>
</dbReference>
<gene>
    <name evidence="2" type="ORF">CZ674_03385</name>
</gene>
<sequence length="271" mass="29078">MEQNLREYRYHHEAASIRWGATTHVGLRRQINEDSLIASFPVFLIADGMGGHQAGDRASSLALGTFEQLLGPGLPKADQVESAIQRAFGAVLGAGAENAGTTLTGGVLTQDDCGIQWYFVNIGDSRTYMLRGGQLEQISVDHSVVQEMIDSGEMTSDEAKAHPMRNVITRSIGGGYLTKPDTWLVPVERNQRLLVCSDGLTGEVDNATIARVLRAHPSPANAAAELLQLTLQAGARDNVSIAVVDVDAVDSDDGWEDTNRLLVSDTVPRGA</sequence>
<dbReference type="SMART" id="SM00332">
    <property type="entry name" value="PP2Cc"/>
    <property type="match status" value="1"/>
</dbReference>
<dbReference type="Pfam" id="PF13672">
    <property type="entry name" value="PP2C_2"/>
    <property type="match status" value="1"/>
</dbReference>
<reference evidence="2 3" key="1">
    <citation type="submission" date="2017-02" db="EMBL/GenBank/DDBJ databases">
        <authorList>
            <person name="Peterson S.W."/>
        </authorList>
    </citation>
    <scope>NUCLEOTIDE SEQUENCE [LARGE SCALE GENOMIC DNA]</scope>
    <source>
        <strain evidence="2 3">LMG 22410</strain>
    </source>
</reference>
<evidence type="ECO:0000313" key="3">
    <source>
        <dbReference type="Proteomes" id="UP000195787"/>
    </source>
</evidence>
<evidence type="ECO:0000313" key="2">
    <source>
        <dbReference type="EMBL" id="SJM52782.1"/>
    </source>
</evidence>
<dbReference type="EMBL" id="FUHU01000020">
    <property type="protein sequence ID" value="SJM52782.1"/>
    <property type="molecule type" value="Genomic_DNA"/>
</dbReference>
<dbReference type="GeneID" id="303172248"/>
<dbReference type="SUPFAM" id="SSF81606">
    <property type="entry name" value="PP2C-like"/>
    <property type="match status" value="1"/>
</dbReference>
<organism evidence="2 3">
    <name type="scientific">Agrococcus casei LMG 22410</name>
    <dbReference type="NCBI Taxonomy" id="1255656"/>
    <lineage>
        <taxon>Bacteria</taxon>
        <taxon>Bacillati</taxon>
        <taxon>Actinomycetota</taxon>
        <taxon>Actinomycetes</taxon>
        <taxon>Micrococcales</taxon>
        <taxon>Microbacteriaceae</taxon>
        <taxon>Agrococcus</taxon>
    </lineage>
</organism>
<dbReference type="InterPro" id="IPR036457">
    <property type="entry name" value="PPM-type-like_dom_sf"/>
</dbReference>
<dbReference type="GO" id="GO:0004722">
    <property type="term" value="F:protein serine/threonine phosphatase activity"/>
    <property type="evidence" value="ECO:0007669"/>
    <property type="project" value="InterPro"/>
</dbReference>
<feature type="domain" description="PPM-type phosphatase" evidence="1">
    <location>
        <begin position="18"/>
        <end position="246"/>
    </location>
</feature>